<feature type="transmembrane region" description="Helical" evidence="1">
    <location>
        <begin position="57"/>
        <end position="78"/>
    </location>
</feature>
<evidence type="ECO:0000256" key="1">
    <source>
        <dbReference type="SAM" id="Phobius"/>
    </source>
</evidence>
<proteinExistence type="predicted"/>
<dbReference type="Gene3D" id="1.20.144.10">
    <property type="entry name" value="Phosphatidic acid phosphatase type 2/haloperoxidase"/>
    <property type="match status" value="2"/>
</dbReference>
<evidence type="ECO:0000259" key="2">
    <source>
        <dbReference type="SMART" id="SM00014"/>
    </source>
</evidence>
<dbReference type="InterPro" id="IPR036938">
    <property type="entry name" value="PAP2/HPO_sf"/>
</dbReference>
<keyword evidence="1" id="KW-0472">Membrane</keyword>
<protein>
    <submittedName>
        <fullName evidence="3">Phosphatase PAP2 family protein</fullName>
    </submittedName>
</protein>
<sequence>MKSKTLLFSGLSCLSIFGLLALGVIYRFSGLQTFDDHSLQLATQTITPLKTAILQTISLLGSPRSVVILTVLLCIYLWLRKQRILSLEIASFQSLGALAVILIKNSIARPRPSQQLMAASGFSFPSGHTFGTTTLILILILLLLPRLSTFPKRFLVSSLGLIGIIIVAYSRVYLHNHFPSDVLAGFFLALAYIFLGNYLRKKFRTSF</sequence>
<gene>
    <name evidence="3" type="ORF">HU830_03685</name>
</gene>
<accession>A0A850QZR2</accession>
<organism evidence="3 4">
    <name type="scientific">Bombilactobacillus apium</name>
    <dbReference type="NCBI Taxonomy" id="2675299"/>
    <lineage>
        <taxon>Bacteria</taxon>
        <taxon>Bacillati</taxon>
        <taxon>Bacillota</taxon>
        <taxon>Bacilli</taxon>
        <taxon>Lactobacillales</taxon>
        <taxon>Lactobacillaceae</taxon>
        <taxon>Bombilactobacillus</taxon>
    </lineage>
</organism>
<dbReference type="PANTHER" id="PTHR14969">
    <property type="entry name" value="SPHINGOSINE-1-PHOSPHATE PHOSPHOHYDROLASE"/>
    <property type="match status" value="1"/>
</dbReference>
<dbReference type="EMBL" id="JABZEC010000003">
    <property type="protein sequence ID" value="NVY96279.1"/>
    <property type="molecule type" value="Genomic_DNA"/>
</dbReference>
<keyword evidence="4" id="KW-1185">Reference proteome</keyword>
<evidence type="ECO:0000313" key="3">
    <source>
        <dbReference type="EMBL" id="NVY96279.1"/>
    </source>
</evidence>
<dbReference type="InterPro" id="IPR000326">
    <property type="entry name" value="PAP2/HPO"/>
</dbReference>
<dbReference type="SUPFAM" id="SSF48317">
    <property type="entry name" value="Acid phosphatase/Vanadium-dependent haloperoxidase"/>
    <property type="match status" value="1"/>
</dbReference>
<keyword evidence="1" id="KW-0812">Transmembrane</keyword>
<comment type="caution">
    <text evidence="3">The sequence shown here is derived from an EMBL/GenBank/DDBJ whole genome shotgun (WGS) entry which is preliminary data.</text>
</comment>
<dbReference type="Pfam" id="PF01569">
    <property type="entry name" value="PAP2"/>
    <property type="match status" value="1"/>
</dbReference>
<feature type="transmembrane region" description="Helical" evidence="1">
    <location>
        <begin position="85"/>
        <end position="107"/>
    </location>
</feature>
<feature type="transmembrane region" description="Helical" evidence="1">
    <location>
        <begin position="154"/>
        <end position="174"/>
    </location>
</feature>
<dbReference type="PANTHER" id="PTHR14969:SF13">
    <property type="entry name" value="AT30094P"/>
    <property type="match status" value="1"/>
</dbReference>
<reference evidence="3 4" key="1">
    <citation type="submission" date="2020-06" db="EMBL/GenBank/DDBJ databases">
        <authorList>
            <person name="Kang J."/>
        </authorList>
    </citation>
    <scope>NUCLEOTIDE SEQUENCE [LARGE SCALE GENOMIC DNA]</scope>
    <source>
        <strain evidence="3 4">DCY120</strain>
    </source>
</reference>
<dbReference type="Proteomes" id="UP000563523">
    <property type="component" value="Unassembled WGS sequence"/>
</dbReference>
<dbReference type="AlphaFoldDB" id="A0A850QZR2"/>
<feature type="domain" description="Phosphatidic acid phosphatase type 2/haloperoxidase" evidence="2">
    <location>
        <begin position="86"/>
        <end position="197"/>
    </location>
</feature>
<feature type="transmembrane region" description="Helical" evidence="1">
    <location>
        <begin position="180"/>
        <end position="199"/>
    </location>
</feature>
<dbReference type="RefSeq" id="WP_176942447.1">
    <property type="nucleotide sequence ID" value="NZ_JABZEC010000003.1"/>
</dbReference>
<evidence type="ECO:0000313" key="4">
    <source>
        <dbReference type="Proteomes" id="UP000563523"/>
    </source>
</evidence>
<dbReference type="SMART" id="SM00014">
    <property type="entry name" value="acidPPc"/>
    <property type="match status" value="1"/>
</dbReference>
<dbReference type="CDD" id="cd03392">
    <property type="entry name" value="PAP2_like_2"/>
    <property type="match status" value="1"/>
</dbReference>
<name>A0A850QZR2_9LACO</name>
<keyword evidence="1" id="KW-1133">Transmembrane helix</keyword>
<feature type="transmembrane region" description="Helical" evidence="1">
    <location>
        <begin position="127"/>
        <end position="147"/>
    </location>
</feature>